<keyword evidence="3" id="KW-1185">Reference proteome</keyword>
<protein>
    <submittedName>
        <fullName evidence="2">Uncharacterized protein</fullName>
    </submittedName>
</protein>
<dbReference type="AlphaFoldDB" id="A0A1I6L0R5"/>
<accession>A0A1I6L0R5</accession>
<name>A0A1I6L0R5_9SPHN</name>
<feature type="region of interest" description="Disordered" evidence="1">
    <location>
        <begin position="1"/>
        <end position="73"/>
    </location>
</feature>
<sequence>MAEGTSGIDPEIVEEDIGGVQGSEDGDESDQAADQVAQSAAPGTVPDEPAPDGAEIEWAGAVVKKPPTPSGMR</sequence>
<evidence type="ECO:0000256" key="1">
    <source>
        <dbReference type="SAM" id="MobiDB-lite"/>
    </source>
</evidence>
<dbReference type="EMBL" id="FOZG01000002">
    <property type="protein sequence ID" value="SFR97063.1"/>
    <property type="molecule type" value="Genomic_DNA"/>
</dbReference>
<reference evidence="2 3" key="1">
    <citation type="submission" date="2016-10" db="EMBL/GenBank/DDBJ databases">
        <authorList>
            <person name="de Groot N.N."/>
        </authorList>
    </citation>
    <scope>NUCLEOTIDE SEQUENCE [LARGE SCALE GENOMIC DNA]</scope>
    <source>
        <strain evidence="2 3">S5-249</strain>
    </source>
</reference>
<feature type="compositionally biased region" description="Low complexity" evidence="1">
    <location>
        <begin position="32"/>
        <end position="41"/>
    </location>
</feature>
<dbReference type="RefSeq" id="WP_131819239.1">
    <property type="nucleotide sequence ID" value="NZ_FOZG01000002.1"/>
</dbReference>
<evidence type="ECO:0000313" key="2">
    <source>
        <dbReference type="EMBL" id="SFR97063.1"/>
    </source>
</evidence>
<gene>
    <name evidence="2" type="ORF">SAMN05192580_2115</name>
</gene>
<dbReference type="STRING" id="1166337.SAMN05192580_2115"/>
<organism evidence="2 3">
    <name type="scientific">Sphingomonas jatrophae</name>
    <dbReference type="NCBI Taxonomy" id="1166337"/>
    <lineage>
        <taxon>Bacteria</taxon>
        <taxon>Pseudomonadati</taxon>
        <taxon>Pseudomonadota</taxon>
        <taxon>Alphaproteobacteria</taxon>
        <taxon>Sphingomonadales</taxon>
        <taxon>Sphingomonadaceae</taxon>
        <taxon>Sphingomonas</taxon>
    </lineage>
</organism>
<evidence type="ECO:0000313" key="3">
    <source>
        <dbReference type="Proteomes" id="UP000198824"/>
    </source>
</evidence>
<dbReference type="Proteomes" id="UP000198824">
    <property type="component" value="Unassembled WGS sequence"/>
</dbReference>
<proteinExistence type="predicted"/>
<dbReference type="OrthoDB" id="7597235at2"/>